<keyword evidence="2" id="KW-1185">Reference proteome</keyword>
<gene>
    <name evidence="1" type="ORF">AAFF_G00330910</name>
</gene>
<reference evidence="1" key="1">
    <citation type="journal article" date="2023" name="Science">
        <title>Genome structures resolve the early diversification of teleost fishes.</title>
        <authorList>
            <person name="Parey E."/>
            <person name="Louis A."/>
            <person name="Montfort J."/>
            <person name="Bouchez O."/>
            <person name="Roques C."/>
            <person name="Iampietro C."/>
            <person name="Lluch J."/>
            <person name="Castinel A."/>
            <person name="Donnadieu C."/>
            <person name="Desvignes T."/>
            <person name="Floi Bucao C."/>
            <person name="Jouanno E."/>
            <person name="Wen M."/>
            <person name="Mejri S."/>
            <person name="Dirks R."/>
            <person name="Jansen H."/>
            <person name="Henkel C."/>
            <person name="Chen W.J."/>
            <person name="Zahm M."/>
            <person name="Cabau C."/>
            <person name="Klopp C."/>
            <person name="Thompson A.W."/>
            <person name="Robinson-Rechavi M."/>
            <person name="Braasch I."/>
            <person name="Lecointre G."/>
            <person name="Bobe J."/>
            <person name="Postlethwait J.H."/>
            <person name="Berthelot C."/>
            <person name="Roest Crollius H."/>
            <person name="Guiguen Y."/>
        </authorList>
    </citation>
    <scope>NUCLEOTIDE SEQUENCE</scope>
    <source>
        <strain evidence="1">NC1722</strain>
    </source>
</reference>
<dbReference type="Proteomes" id="UP001221898">
    <property type="component" value="Unassembled WGS sequence"/>
</dbReference>
<evidence type="ECO:0000313" key="1">
    <source>
        <dbReference type="EMBL" id="KAJ8367129.1"/>
    </source>
</evidence>
<evidence type="ECO:0000313" key="2">
    <source>
        <dbReference type="Proteomes" id="UP001221898"/>
    </source>
</evidence>
<protein>
    <submittedName>
        <fullName evidence="1">Uncharacterized protein</fullName>
    </submittedName>
</protein>
<name>A0AAD7R725_9TELE</name>
<proteinExistence type="predicted"/>
<dbReference type="EMBL" id="JAINUG010000503">
    <property type="protein sequence ID" value="KAJ8367129.1"/>
    <property type="molecule type" value="Genomic_DNA"/>
</dbReference>
<dbReference type="AlphaFoldDB" id="A0AAD7R725"/>
<sequence>MDFVHLDAREFSHLRIAMENILPEDAAERFKLQILTDHLKPEEALLVANSYSNSRYPFNDTMDALTKMYGQHHQLALQHITELTTLD</sequence>
<accession>A0AAD7R725</accession>
<comment type="caution">
    <text evidence="1">The sequence shown here is derived from an EMBL/GenBank/DDBJ whole genome shotgun (WGS) entry which is preliminary data.</text>
</comment>
<organism evidence="1 2">
    <name type="scientific">Aldrovandia affinis</name>
    <dbReference type="NCBI Taxonomy" id="143900"/>
    <lineage>
        <taxon>Eukaryota</taxon>
        <taxon>Metazoa</taxon>
        <taxon>Chordata</taxon>
        <taxon>Craniata</taxon>
        <taxon>Vertebrata</taxon>
        <taxon>Euteleostomi</taxon>
        <taxon>Actinopterygii</taxon>
        <taxon>Neopterygii</taxon>
        <taxon>Teleostei</taxon>
        <taxon>Notacanthiformes</taxon>
        <taxon>Halosauridae</taxon>
        <taxon>Aldrovandia</taxon>
    </lineage>
</organism>